<keyword evidence="1" id="KW-0175">Coiled coil</keyword>
<evidence type="ECO:0000313" key="3">
    <source>
        <dbReference type="Proteomes" id="UP000257109"/>
    </source>
</evidence>
<dbReference type="Proteomes" id="UP000257109">
    <property type="component" value="Unassembled WGS sequence"/>
</dbReference>
<name>A0A371HYQ9_MUCPR</name>
<keyword evidence="3" id="KW-1185">Reference proteome</keyword>
<feature type="coiled-coil region" evidence="1">
    <location>
        <begin position="21"/>
        <end position="48"/>
    </location>
</feature>
<organism evidence="2 3">
    <name type="scientific">Mucuna pruriens</name>
    <name type="common">Velvet bean</name>
    <name type="synonym">Dolichos pruriens</name>
    <dbReference type="NCBI Taxonomy" id="157652"/>
    <lineage>
        <taxon>Eukaryota</taxon>
        <taxon>Viridiplantae</taxon>
        <taxon>Streptophyta</taxon>
        <taxon>Embryophyta</taxon>
        <taxon>Tracheophyta</taxon>
        <taxon>Spermatophyta</taxon>
        <taxon>Magnoliopsida</taxon>
        <taxon>eudicotyledons</taxon>
        <taxon>Gunneridae</taxon>
        <taxon>Pentapetalae</taxon>
        <taxon>rosids</taxon>
        <taxon>fabids</taxon>
        <taxon>Fabales</taxon>
        <taxon>Fabaceae</taxon>
        <taxon>Papilionoideae</taxon>
        <taxon>50 kb inversion clade</taxon>
        <taxon>NPAAA clade</taxon>
        <taxon>indigoferoid/millettioid clade</taxon>
        <taxon>Phaseoleae</taxon>
        <taxon>Mucuna</taxon>
    </lineage>
</organism>
<protein>
    <submittedName>
        <fullName evidence="2">Uncharacterized protein</fullName>
    </submittedName>
</protein>
<evidence type="ECO:0000313" key="2">
    <source>
        <dbReference type="EMBL" id="RDY07920.1"/>
    </source>
</evidence>
<gene>
    <name evidence="2" type="ORF">CR513_07907</name>
</gene>
<dbReference type="EMBL" id="QJKJ01001374">
    <property type="protein sequence ID" value="RDY07920.1"/>
    <property type="molecule type" value="Genomic_DNA"/>
</dbReference>
<feature type="non-terminal residue" evidence="2">
    <location>
        <position position="1"/>
    </location>
</feature>
<evidence type="ECO:0000256" key="1">
    <source>
        <dbReference type="SAM" id="Coils"/>
    </source>
</evidence>
<sequence length="234" mass="27228">MLLIKHPYETHSKTKLMEVVMDDLEERHEILRNDVNQLKEQMSQILEMLQLMQDPNRNALEQPHVTPNHPLGFILNQPHNQTQYPLYGLPPSYTPHINNNIDPYTSTSNLQNQTHPQDPNYKTNNAQTFIPLPSHDALNHQFINPTPIVVLHPHQYKEPHSTKMLQLFEEGLKVIEGADYSDFNVANLCLFPNVVIPPKFKLPEFDKYRGTHVQRITLPCIVEGWPHMSMMTNY</sequence>
<accession>A0A371HYQ9</accession>
<proteinExistence type="predicted"/>
<dbReference type="AlphaFoldDB" id="A0A371HYQ9"/>
<comment type="caution">
    <text evidence="2">The sequence shown here is derived from an EMBL/GenBank/DDBJ whole genome shotgun (WGS) entry which is preliminary data.</text>
</comment>
<reference evidence="2" key="1">
    <citation type="submission" date="2018-05" db="EMBL/GenBank/DDBJ databases">
        <title>Draft genome of Mucuna pruriens seed.</title>
        <authorList>
            <person name="Nnadi N.E."/>
            <person name="Vos R."/>
            <person name="Hasami M.H."/>
            <person name="Devisetty U.K."/>
            <person name="Aguiy J.C."/>
        </authorList>
    </citation>
    <scope>NUCLEOTIDE SEQUENCE [LARGE SCALE GENOMIC DNA]</scope>
    <source>
        <strain evidence="2">JCA_2017</strain>
    </source>
</reference>